<dbReference type="Pfam" id="PF09648">
    <property type="entry name" value="YycI"/>
    <property type="match status" value="1"/>
</dbReference>
<organism evidence="2 3">
    <name type="scientific">Virgibacillus profundi</name>
    <dbReference type="NCBI Taxonomy" id="2024555"/>
    <lineage>
        <taxon>Bacteria</taxon>
        <taxon>Bacillati</taxon>
        <taxon>Bacillota</taxon>
        <taxon>Bacilli</taxon>
        <taxon>Bacillales</taxon>
        <taxon>Bacillaceae</taxon>
        <taxon>Virgibacillus</taxon>
    </lineage>
</organism>
<proteinExistence type="predicted"/>
<dbReference type="GO" id="GO:0016020">
    <property type="term" value="C:membrane"/>
    <property type="evidence" value="ECO:0007669"/>
    <property type="project" value="InterPro"/>
</dbReference>
<accession>A0A2A2IBL2</accession>
<dbReference type="InterPro" id="IPR018604">
    <property type="entry name" value="YycI-like"/>
</dbReference>
<feature type="domain" description="Regulatory protein YycH-like" evidence="1">
    <location>
        <begin position="41"/>
        <end position="254"/>
    </location>
</feature>
<evidence type="ECO:0000313" key="3">
    <source>
        <dbReference type="Proteomes" id="UP000218887"/>
    </source>
</evidence>
<protein>
    <recommendedName>
        <fullName evidence="1">Regulatory protein YycH-like domain-containing protein</fullName>
    </recommendedName>
</protein>
<evidence type="ECO:0000313" key="2">
    <source>
        <dbReference type="EMBL" id="PAV28463.1"/>
    </source>
</evidence>
<dbReference type="Proteomes" id="UP000218887">
    <property type="component" value="Unassembled WGS sequence"/>
</dbReference>
<dbReference type="OrthoDB" id="2388036at2"/>
<comment type="caution">
    <text evidence="2">The sequence shown here is derived from an EMBL/GenBank/DDBJ whole genome shotgun (WGS) entry which is preliminary data.</text>
</comment>
<reference evidence="2 3" key="1">
    <citation type="submission" date="2017-08" db="EMBL/GenBank/DDBJ databases">
        <title>Virgibacillus indicus sp. nov. and Virgibacillus profoundi sp. nov, two moderately halophilic bacteria isolated from marine sediment by using the Microfluidic Streak Plate.</title>
        <authorList>
            <person name="Xu B."/>
            <person name="Hu B."/>
            <person name="Wang J."/>
            <person name="Zhu Y."/>
            <person name="Huang L."/>
            <person name="Du W."/>
            <person name="Huang Y."/>
        </authorList>
    </citation>
    <scope>NUCLEOTIDE SEQUENCE [LARGE SCALE GENOMIC DNA]</scope>
    <source>
        <strain evidence="2 3">IO3-P3-H5</strain>
    </source>
</reference>
<sequence>MQWSKIKTLFILCFLVLNVFLVNQFMQKLEAADLAVLDEGQEESIEEKLESENISYGNLESDIKEDSYISVTQKSYAEEEINQLTNFEDQTSEVINGNFILSQFQEPIPVPEDASSKEISTLVKNHILYPEEYTYWGWNKDMNVLIFFQLKDDRPFYYNQNGLVLVFLNEANEMMYYTQTMLGDVETQEEKKTIQQPIQALGTLYDRNELYSEDEITDVKIGYYARIITEGIQVFAPTWRVEVNDERNHFVNAIEGQVFTSNDIEFITKTVETDIEKIRDLDEENELKEPILTHLNQKINETGNRSGTE</sequence>
<dbReference type="Gene3D" id="2.40.128.690">
    <property type="entry name" value="YycH protein, domain 3-like"/>
    <property type="match status" value="1"/>
</dbReference>
<gene>
    <name evidence="2" type="ORF">CIL05_16120</name>
</gene>
<dbReference type="RefSeq" id="WP_095656578.1">
    <property type="nucleotide sequence ID" value="NZ_NPOA01000012.1"/>
</dbReference>
<name>A0A2A2IBL2_9BACI</name>
<keyword evidence="3" id="KW-1185">Reference proteome</keyword>
<dbReference type="EMBL" id="NPOA01000012">
    <property type="protein sequence ID" value="PAV28463.1"/>
    <property type="molecule type" value="Genomic_DNA"/>
</dbReference>
<evidence type="ECO:0000259" key="1">
    <source>
        <dbReference type="Pfam" id="PF09648"/>
    </source>
</evidence>
<dbReference type="AlphaFoldDB" id="A0A2A2IBL2"/>